<proteinExistence type="predicted"/>
<comment type="caution">
    <text evidence="1">The sequence shown here is derived from an EMBL/GenBank/DDBJ whole genome shotgun (WGS) entry which is preliminary data.</text>
</comment>
<reference evidence="1 2" key="2">
    <citation type="journal article" date="2021" name="Curr. Genet.">
        <title>Genetic response to nitrogen starvation in the aggressive Eucalyptus foliar pathogen Teratosphaeria destructans.</title>
        <authorList>
            <person name="Havenga M."/>
            <person name="Wingfield B.D."/>
            <person name="Wingfield M.J."/>
            <person name="Dreyer L.L."/>
            <person name="Roets F."/>
            <person name="Aylward J."/>
        </authorList>
    </citation>
    <scope>NUCLEOTIDE SEQUENCE [LARGE SCALE GENOMIC DNA]</scope>
    <source>
        <strain evidence="1">CMW44962</strain>
    </source>
</reference>
<sequence length="120" mass="11951">MLLDHRQAPEPLRHDVQRVHGAAAAGDVLDLRGKGSAGGTLRGGTTTHFEFGGVQGSREGVEDVAFAVVEVGGGRVDGGAVGGGVGSSLVGGEPVGLCEGEAEAWWLCEGRGEGAEGSGE</sequence>
<accession>A0A9W7SS40</accession>
<dbReference type="EMBL" id="RIBY02001860">
    <property type="protein sequence ID" value="KAH9827761.1"/>
    <property type="molecule type" value="Genomic_DNA"/>
</dbReference>
<dbReference type="AlphaFoldDB" id="A0A9W7SS40"/>
<reference evidence="1 2" key="1">
    <citation type="journal article" date="2018" name="IMA Fungus">
        <title>IMA Genome-F 10: Nine draft genome sequences of Claviceps purpurea s.lat., including C. arundinis, C. humidiphila, and C. cf. spartinae, pseudomolecules for the pitch canker pathogen Fusarium circinatum, draft genome of Davidsoniella eucalypti, Grosmannia galeiformis, Quambalaria eucalypti, and Teratosphaeria destructans.</title>
        <authorList>
            <person name="Wingfield B.D."/>
            <person name="Liu M."/>
            <person name="Nguyen H.D."/>
            <person name="Lane F.A."/>
            <person name="Morgan S.W."/>
            <person name="De Vos L."/>
            <person name="Wilken P.M."/>
            <person name="Duong T.A."/>
            <person name="Aylward J."/>
            <person name="Coetzee M.P."/>
            <person name="Dadej K."/>
            <person name="De Beer Z.W."/>
            <person name="Findlay W."/>
            <person name="Havenga M."/>
            <person name="Kolarik M."/>
            <person name="Menzies J.G."/>
            <person name="Naidoo K."/>
            <person name="Pochopski O."/>
            <person name="Shoukouhi P."/>
            <person name="Santana Q.C."/>
            <person name="Seifert K.A."/>
            <person name="Soal N."/>
            <person name="Steenkamp E.T."/>
            <person name="Tatham C.T."/>
            <person name="van der Nest M.A."/>
            <person name="Wingfield M.J."/>
        </authorList>
    </citation>
    <scope>NUCLEOTIDE SEQUENCE [LARGE SCALE GENOMIC DNA]</scope>
    <source>
        <strain evidence="1">CMW44962</strain>
    </source>
</reference>
<protein>
    <submittedName>
        <fullName evidence="1">Uncharacterized protein</fullName>
    </submittedName>
</protein>
<evidence type="ECO:0000313" key="1">
    <source>
        <dbReference type="EMBL" id="KAH9827761.1"/>
    </source>
</evidence>
<dbReference type="Proteomes" id="UP001138500">
    <property type="component" value="Unassembled WGS sequence"/>
</dbReference>
<evidence type="ECO:0000313" key="2">
    <source>
        <dbReference type="Proteomes" id="UP001138500"/>
    </source>
</evidence>
<keyword evidence="2" id="KW-1185">Reference proteome</keyword>
<name>A0A9W7SS40_9PEZI</name>
<organism evidence="1 2">
    <name type="scientific">Teratosphaeria destructans</name>
    <dbReference type="NCBI Taxonomy" id="418781"/>
    <lineage>
        <taxon>Eukaryota</taxon>
        <taxon>Fungi</taxon>
        <taxon>Dikarya</taxon>
        <taxon>Ascomycota</taxon>
        <taxon>Pezizomycotina</taxon>
        <taxon>Dothideomycetes</taxon>
        <taxon>Dothideomycetidae</taxon>
        <taxon>Mycosphaerellales</taxon>
        <taxon>Teratosphaeriaceae</taxon>
        <taxon>Teratosphaeria</taxon>
    </lineage>
</organism>
<gene>
    <name evidence="1" type="ORF">Tdes44962_MAKER09624</name>
</gene>